<gene>
    <name evidence="1" type="ORF">TPL01_11710</name>
</gene>
<reference evidence="1 2" key="1">
    <citation type="submission" date="2019-07" db="EMBL/GenBank/DDBJ databases">
        <title>Whole genome shotgun sequence of Thiobacillus plumbophilus NBRC 107929.</title>
        <authorList>
            <person name="Hosoyama A."/>
            <person name="Uohara A."/>
            <person name="Ohji S."/>
            <person name="Ichikawa N."/>
        </authorList>
    </citation>
    <scope>NUCLEOTIDE SEQUENCE [LARGE SCALE GENOMIC DNA]</scope>
    <source>
        <strain evidence="1 2">NBRC 107929</strain>
    </source>
</reference>
<keyword evidence="2" id="KW-1185">Reference proteome</keyword>
<evidence type="ECO:0000313" key="2">
    <source>
        <dbReference type="Proteomes" id="UP000321337"/>
    </source>
</evidence>
<sequence>MTGMRHRGLSECGLPNHENRHAQYTLVAAATIAEAPFSMLMGCDALELIARHPLASG</sequence>
<proteinExistence type="predicted"/>
<dbReference type="Proteomes" id="UP000321337">
    <property type="component" value="Unassembled WGS sequence"/>
</dbReference>
<comment type="caution">
    <text evidence="1">The sequence shown here is derived from an EMBL/GenBank/DDBJ whole genome shotgun (WGS) entry which is preliminary data.</text>
</comment>
<protein>
    <submittedName>
        <fullName evidence="1">Uncharacterized protein</fullName>
    </submittedName>
</protein>
<accession>A0A512L6C6</accession>
<dbReference type="EMBL" id="BKAD01000010">
    <property type="protein sequence ID" value="GEP30033.1"/>
    <property type="molecule type" value="Genomic_DNA"/>
</dbReference>
<name>A0A512L6C6_9PROT</name>
<dbReference type="RefSeq" id="WP_161984117.1">
    <property type="nucleotide sequence ID" value="NZ_AP021884.1"/>
</dbReference>
<dbReference type="AlphaFoldDB" id="A0A512L6C6"/>
<evidence type="ECO:0000313" key="1">
    <source>
        <dbReference type="EMBL" id="GEP30033.1"/>
    </source>
</evidence>
<organism evidence="1 2">
    <name type="scientific">Sulfuriferula plumbiphila</name>
    <dbReference type="NCBI Taxonomy" id="171865"/>
    <lineage>
        <taxon>Bacteria</taxon>
        <taxon>Pseudomonadati</taxon>
        <taxon>Pseudomonadota</taxon>
        <taxon>Betaproteobacteria</taxon>
        <taxon>Nitrosomonadales</taxon>
        <taxon>Sulfuricellaceae</taxon>
        <taxon>Sulfuriferula</taxon>
    </lineage>
</organism>